<dbReference type="Pfam" id="PF06500">
    <property type="entry name" value="FrsA-like"/>
    <property type="match status" value="1"/>
</dbReference>
<gene>
    <name evidence="3" type="ORF">AWC12_26575</name>
</gene>
<comment type="similarity">
    <text evidence="1">Belongs to the AB hydrolase superfamily.</text>
</comment>
<evidence type="ECO:0008006" key="5">
    <source>
        <dbReference type="Google" id="ProtNLM"/>
    </source>
</evidence>
<dbReference type="Gene3D" id="3.40.50.1820">
    <property type="entry name" value="alpha/beta hydrolase"/>
    <property type="match status" value="1"/>
</dbReference>
<dbReference type="InterPro" id="IPR029058">
    <property type="entry name" value="AB_hydrolase_fold"/>
</dbReference>
<evidence type="ECO:0000313" key="4">
    <source>
        <dbReference type="Proteomes" id="UP000193622"/>
    </source>
</evidence>
<dbReference type="AlphaFoldDB" id="A0A1X1W9A7"/>
<evidence type="ECO:0000256" key="2">
    <source>
        <dbReference type="ARBA" id="ARBA00022801"/>
    </source>
</evidence>
<name>A0A1X1W9A7_MYCIR</name>
<dbReference type="SUPFAM" id="SSF53474">
    <property type="entry name" value="alpha/beta-Hydrolases"/>
    <property type="match status" value="1"/>
</dbReference>
<comment type="caution">
    <text evidence="3">The sequence shown here is derived from an EMBL/GenBank/DDBJ whole genome shotgun (WGS) entry which is preliminary data.</text>
</comment>
<proteinExistence type="inferred from homology"/>
<dbReference type="PANTHER" id="PTHR22946">
    <property type="entry name" value="DIENELACTONE HYDROLASE DOMAIN-CONTAINING PROTEIN-RELATED"/>
    <property type="match status" value="1"/>
</dbReference>
<dbReference type="InterPro" id="IPR010520">
    <property type="entry name" value="FrsA-like"/>
</dbReference>
<organism evidence="3 4">
    <name type="scientific">Mycolicibacterium iranicum</name>
    <name type="common">Mycobacterium iranicum</name>
    <dbReference type="NCBI Taxonomy" id="912594"/>
    <lineage>
        <taxon>Bacteria</taxon>
        <taxon>Bacillati</taxon>
        <taxon>Actinomycetota</taxon>
        <taxon>Actinomycetes</taxon>
        <taxon>Mycobacteriales</taxon>
        <taxon>Mycobacteriaceae</taxon>
        <taxon>Mycolicibacterium</taxon>
    </lineage>
</organism>
<keyword evidence="2" id="KW-0378">Hydrolase</keyword>
<evidence type="ECO:0000256" key="1">
    <source>
        <dbReference type="ARBA" id="ARBA00008645"/>
    </source>
</evidence>
<dbReference type="GO" id="GO:0016787">
    <property type="term" value="F:hydrolase activity"/>
    <property type="evidence" value="ECO:0007669"/>
    <property type="project" value="UniProtKB-KW"/>
</dbReference>
<evidence type="ECO:0000313" key="3">
    <source>
        <dbReference type="EMBL" id="ORV83186.1"/>
    </source>
</evidence>
<accession>A0A1X1W9A7</accession>
<sequence>MRRFANAGTRTTLGKDVLMAKAALLHKLAVSMCAATRSTDLLARWTGAAPFLPALFVLRYANMGGLDTAVFARQVRGARSFRDDRWCSYWNPIASGYARRATDLLSSLAGTDSATVPDLTKPNAATAADNIDGLTAWIAPAAVLFADHGPQPDTGALAAIVEAHAPADDRERITLALSAIDAWVKAITYYQVSAFPGHGPHRIQAYWRSRHLFDALAAALVPALGLTVQRVEVPLAGGEAVRGYLIVPPGSGPHPVVLTTNGLEGTVQELAIPQLRYRDSGMAMFLMEMPGSYAYTDPMSPKSEEVDHQVVGHLAADQRLDANRIAMVGVSFGGYWTARLAATSDRLACAIACGAPTHRSFHGSALGTPQVILHALAKTVGAAHPIDLVGKLRALSIRNLYPQITIPLLVINGDHDTLMSTQDSCDLAHAATNATLLLYPDDDHCAMGHYRQWLDYSQRWLLKHLTMARA</sequence>
<dbReference type="PANTHER" id="PTHR22946:SF12">
    <property type="entry name" value="CONIDIAL PIGMENT BIOSYNTHESIS PROTEIN AYG1 (AFU_ORTHOLOGUE AFUA_2G17550)"/>
    <property type="match status" value="1"/>
</dbReference>
<dbReference type="InterPro" id="IPR050261">
    <property type="entry name" value="FrsA_esterase"/>
</dbReference>
<dbReference type="Proteomes" id="UP000193622">
    <property type="component" value="Unassembled WGS sequence"/>
</dbReference>
<reference evidence="3 4" key="1">
    <citation type="submission" date="2016-01" db="EMBL/GenBank/DDBJ databases">
        <title>The new phylogeny of the genus Mycobacterium.</title>
        <authorList>
            <person name="Tarcisio F."/>
            <person name="Conor M."/>
            <person name="Antonella G."/>
            <person name="Elisabetta G."/>
            <person name="Giulia F.S."/>
            <person name="Sara T."/>
            <person name="Anna F."/>
            <person name="Clotilde B."/>
            <person name="Roberto B."/>
            <person name="Veronica D.S."/>
            <person name="Fabio R."/>
            <person name="Monica P."/>
            <person name="Olivier J."/>
            <person name="Enrico T."/>
            <person name="Nicola S."/>
        </authorList>
    </citation>
    <scope>NUCLEOTIDE SEQUENCE [LARGE SCALE GENOMIC DNA]</scope>
    <source>
        <strain evidence="3 4">DSM 45541</strain>
    </source>
</reference>
<protein>
    <recommendedName>
        <fullName evidence="5">Alpha/beta hydrolase</fullName>
    </recommendedName>
</protein>
<dbReference type="EMBL" id="LQPC01000054">
    <property type="protein sequence ID" value="ORV83186.1"/>
    <property type="molecule type" value="Genomic_DNA"/>
</dbReference>